<name>A0A1H5E178_PSEAG</name>
<organism evidence="1 2">
    <name type="scientific">Pseudomonas anguilliseptica</name>
    <dbReference type="NCBI Taxonomy" id="53406"/>
    <lineage>
        <taxon>Bacteria</taxon>
        <taxon>Pseudomonadati</taxon>
        <taxon>Pseudomonadota</taxon>
        <taxon>Gammaproteobacteria</taxon>
        <taxon>Pseudomonadales</taxon>
        <taxon>Pseudomonadaceae</taxon>
        <taxon>Pseudomonas</taxon>
    </lineage>
</organism>
<dbReference type="AlphaFoldDB" id="A0A1H5E178"/>
<dbReference type="EMBL" id="FNSC01000001">
    <property type="protein sequence ID" value="SED84700.1"/>
    <property type="molecule type" value="Genomic_DNA"/>
</dbReference>
<proteinExistence type="predicted"/>
<protein>
    <submittedName>
        <fullName evidence="1">Uncharacterized protein</fullName>
    </submittedName>
</protein>
<keyword evidence="2" id="KW-1185">Reference proteome</keyword>
<dbReference type="Proteomes" id="UP000242849">
    <property type="component" value="Unassembled WGS sequence"/>
</dbReference>
<dbReference type="STRING" id="53406.SAMN05421553_3467"/>
<sequence length="142" mass="16357">MTIERAVYWLGIGLTNFTDSSLGEDNLIRMFNRFLSRVSYEANSSRCLWPLFSDQFDRGFAEVHKQFGKNDKYILALIQELFGSAPNHPGAYVDTGFIDFCQRYFSRTFSPEFLAYLDGLYFSIAEDKRITWDGSKILSAAE</sequence>
<evidence type="ECO:0000313" key="1">
    <source>
        <dbReference type="EMBL" id="SED84700.1"/>
    </source>
</evidence>
<dbReference type="OrthoDB" id="7041365at2"/>
<dbReference type="RefSeq" id="WP_139272692.1">
    <property type="nucleotide sequence ID" value="NZ_CP156749.1"/>
</dbReference>
<gene>
    <name evidence="1" type="ORF">SAMN05421553_3467</name>
</gene>
<evidence type="ECO:0000313" key="2">
    <source>
        <dbReference type="Proteomes" id="UP000242849"/>
    </source>
</evidence>
<accession>A0A1H5E178</accession>
<reference evidence="2" key="1">
    <citation type="submission" date="2016-10" db="EMBL/GenBank/DDBJ databases">
        <authorList>
            <person name="Varghese N."/>
            <person name="Submissions S."/>
        </authorList>
    </citation>
    <scope>NUCLEOTIDE SEQUENCE [LARGE SCALE GENOMIC DNA]</scope>
    <source>
        <strain evidence="2">DSM 12111</strain>
    </source>
</reference>